<dbReference type="Proteomes" id="UP000886744">
    <property type="component" value="Unassembled WGS sequence"/>
</dbReference>
<dbReference type="SUPFAM" id="SSF159941">
    <property type="entry name" value="MM3350-like"/>
    <property type="match status" value="1"/>
</dbReference>
<feature type="compositionally biased region" description="Acidic residues" evidence="1">
    <location>
        <begin position="150"/>
        <end position="168"/>
    </location>
</feature>
<dbReference type="EMBL" id="DVHI01000046">
    <property type="protein sequence ID" value="HIR62626.1"/>
    <property type="molecule type" value="Genomic_DNA"/>
</dbReference>
<proteinExistence type="predicted"/>
<dbReference type="InterPro" id="IPR024047">
    <property type="entry name" value="MM3350-like_sf"/>
</dbReference>
<reference evidence="2" key="1">
    <citation type="submission" date="2020-10" db="EMBL/GenBank/DDBJ databases">
        <authorList>
            <person name="Gilroy R."/>
        </authorList>
    </citation>
    <scope>NUCLEOTIDE SEQUENCE</scope>
    <source>
        <strain evidence="2">ChiHjej13B12-12457</strain>
    </source>
</reference>
<gene>
    <name evidence="2" type="ORF">IAC94_03765</name>
</gene>
<protein>
    <submittedName>
        <fullName evidence="2">Uncharacterized protein</fullName>
    </submittedName>
</protein>
<comment type="caution">
    <text evidence="2">The sequence shown here is derived from an EMBL/GenBank/DDBJ whole genome shotgun (WGS) entry which is preliminary data.</text>
</comment>
<name>A0A9D1E1B0_9BACT</name>
<accession>A0A9D1E1B0</accession>
<evidence type="ECO:0000313" key="3">
    <source>
        <dbReference type="Proteomes" id="UP000886744"/>
    </source>
</evidence>
<evidence type="ECO:0000313" key="2">
    <source>
        <dbReference type="EMBL" id="HIR62626.1"/>
    </source>
</evidence>
<organism evidence="2 3">
    <name type="scientific">Candidatus Coprenecus avistercoris</name>
    <dbReference type="NCBI Taxonomy" id="2840730"/>
    <lineage>
        <taxon>Bacteria</taxon>
        <taxon>Pseudomonadati</taxon>
        <taxon>Bacteroidota</taxon>
        <taxon>Bacteroidia</taxon>
        <taxon>Bacteroidales</taxon>
        <taxon>Rikenellaceae</taxon>
        <taxon>Rikenellaceae incertae sedis</taxon>
        <taxon>Candidatus Coprenecus</taxon>
    </lineage>
</organism>
<evidence type="ECO:0000256" key="1">
    <source>
        <dbReference type="SAM" id="MobiDB-lite"/>
    </source>
</evidence>
<feature type="region of interest" description="Disordered" evidence="1">
    <location>
        <begin position="137"/>
        <end position="168"/>
    </location>
</feature>
<dbReference type="Gene3D" id="3.10.290.30">
    <property type="entry name" value="MM3350-like"/>
    <property type="match status" value="1"/>
</dbReference>
<sequence>MILRYKATIPGNRIFMREYDVDSGMSLYKLREYMDRELGFSPDQMTVFDTLSAAGKFSRRIGLFDFGDGSMDMITIDNTVSHEETVLRYVYNLTQNLCIELRLEGEQEFNRRLSYPVLVAEKGRNPDQFSAVYEDYEEFSDRHASQSAAPDEEDSFEDDELPEGEENV</sequence>
<reference evidence="2" key="2">
    <citation type="journal article" date="2021" name="PeerJ">
        <title>Extensive microbial diversity within the chicken gut microbiome revealed by metagenomics and culture.</title>
        <authorList>
            <person name="Gilroy R."/>
            <person name="Ravi A."/>
            <person name="Getino M."/>
            <person name="Pursley I."/>
            <person name="Horton D.L."/>
            <person name="Alikhan N.F."/>
            <person name="Baker D."/>
            <person name="Gharbi K."/>
            <person name="Hall N."/>
            <person name="Watson M."/>
            <person name="Adriaenssens E.M."/>
            <person name="Foster-Nyarko E."/>
            <person name="Jarju S."/>
            <person name="Secka A."/>
            <person name="Antonio M."/>
            <person name="Oren A."/>
            <person name="Chaudhuri R.R."/>
            <person name="La Ragione R."/>
            <person name="Hildebrand F."/>
            <person name="Pallen M.J."/>
        </authorList>
    </citation>
    <scope>NUCLEOTIDE SEQUENCE</scope>
    <source>
        <strain evidence="2">ChiHjej13B12-12457</strain>
    </source>
</reference>
<dbReference type="AlphaFoldDB" id="A0A9D1E1B0"/>